<comment type="caution">
    <text evidence="3">The sequence shown here is derived from an EMBL/GenBank/DDBJ whole genome shotgun (WGS) entry which is preliminary data.</text>
</comment>
<dbReference type="Pfam" id="PF07228">
    <property type="entry name" value="SpoIIE"/>
    <property type="match status" value="1"/>
</dbReference>
<evidence type="ECO:0000259" key="2">
    <source>
        <dbReference type="SMART" id="SM00331"/>
    </source>
</evidence>
<reference evidence="3 4" key="1">
    <citation type="submission" date="2023-12" db="EMBL/GenBank/DDBJ databases">
        <title>Streptomyces sp. V4-01.</title>
        <authorList>
            <person name="Somphong A."/>
            <person name="Phongsopitanun W."/>
        </authorList>
    </citation>
    <scope>NUCLEOTIDE SEQUENCE [LARGE SCALE GENOMIC DNA]</scope>
    <source>
        <strain evidence="3 4">V4-01</strain>
    </source>
</reference>
<dbReference type="GO" id="GO:0004722">
    <property type="term" value="F:protein serine/threonine phosphatase activity"/>
    <property type="evidence" value="ECO:0007669"/>
    <property type="project" value="UniProtKB-EC"/>
</dbReference>
<organism evidence="3 4">
    <name type="scientific">Actinacidiphila polyblastidii</name>
    <dbReference type="NCBI Taxonomy" id="3110430"/>
    <lineage>
        <taxon>Bacteria</taxon>
        <taxon>Bacillati</taxon>
        <taxon>Actinomycetota</taxon>
        <taxon>Actinomycetes</taxon>
        <taxon>Kitasatosporales</taxon>
        <taxon>Streptomycetaceae</taxon>
        <taxon>Actinacidiphila</taxon>
    </lineage>
</organism>
<protein>
    <submittedName>
        <fullName evidence="3">PP2C family protein-serine/threonine phosphatase</fullName>
        <ecNumber evidence="3">3.1.3.16</ecNumber>
    </submittedName>
</protein>
<feature type="domain" description="PPM-type phosphatase" evidence="2">
    <location>
        <begin position="179"/>
        <end position="396"/>
    </location>
</feature>
<proteinExistence type="predicted"/>
<evidence type="ECO:0000313" key="4">
    <source>
        <dbReference type="Proteomes" id="UP001344658"/>
    </source>
</evidence>
<dbReference type="SUPFAM" id="SSF81606">
    <property type="entry name" value="PP2C-like"/>
    <property type="match status" value="1"/>
</dbReference>
<name>A0ABU7PDT5_9ACTN</name>
<accession>A0ABU7PDT5</accession>
<keyword evidence="1 3" id="KW-0378">Hydrolase</keyword>
<dbReference type="SMART" id="SM00331">
    <property type="entry name" value="PP2C_SIG"/>
    <property type="match status" value="1"/>
</dbReference>
<dbReference type="EC" id="3.1.3.16" evidence="3"/>
<dbReference type="InterPro" id="IPR036457">
    <property type="entry name" value="PPM-type-like_dom_sf"/>
</dbReference>
<evidence type="ECO:0000256" key="1">
    <source>
        <dbReference type="ARBA" id="ARBA00022801"/>
    </source>
</evidence>
<dbReference type="EMBL" id="JAZEWV010000011">
    <property type="protein sequence ID" value="MEE4543469.1"/>
    <property type="molecule type" value="Genomic_DNA"/>
</dbReference>
<dbReference type="RefSeq" id="WP_330795921.1">
    <property type="nucleotide sequence ID" value="NZ_JAZEWV010000011.1"/>
</dbReference>
<dbReference type="Gene3D" id="3.60.40.10">
    <property type="entry name" value="PPM-type phosphatase domain"/>
    <property type="match status" value="1"/>
</dbReference>
<evidence type="ECO:0000313" key="3">
    <source>
        <dbReference type="EMBL" id="MEE4543469.1"/>
    </source>
</evidence>
<dbReference type="PANTHER" id="PTHR43156:SF2">
    <property type="entry name" value="STAGE II SPORULATION PROTEIN E"/>
    <property type="match status" value="1"/>
</dbReference>
<sequence>MSEERDLGEALAGLLQASHRATFEQLPGLMQQAAVGCGYAGARLFVVDLQQDVLREVTGKGRSAGDGGQEWAIDSTLAGRAYQSGQPVLSGDGRHAWIPVLDGTERLGVFDLRRAVAPKAIQDEVTRDPAGWALASLAGMLLVSKRANSDSYARLARTGLMSVSAEMQWTLLPPMTFADERVTISAAMEPAYEIAGDGFDYAVTGDVAHLAVFDSMGHDTSAGLTASLAMATSRNQRRQGADLADVSRAIEDTLVGQFGHSRYATGILADLDLNTGVLSWVNRGHLLPLVIRGERWATTTRCPPAGPMGAGLGLPVTLCQDRLEPGDRLLLYTDGITEAQDRAGGQFGVQRFTDFVIRHHATGLPVAEVLRRLIHGLLDYHQGRLDDDATVLFCQWNGPS</sequence>
<dbReference type="InterPro" id="IPR052016">
    <property type="entry name" value="Bact_Sigma-Reg"/>
</dbReference>
<gene>
    <name evidence="3" type="ORF">V2S66_15995</name>
</gene>
<dbReference type="Proteomes" id="UP001344658">
    <property type="component" value="Unassembled WGS sequence"/>
</dbReference>
<dbReference type="InterPro" id="IPR001932">
    <property type="entry name" value="PPM-type_phosphatase-like_dom"/>
</dbReference>
<keyword evidence="4" id="KW-1185">Reference proteome</keyword>
<dbReference type="PANTHER" id="PTHR43156">
    <property type="entry name" value="STAGE II SPORULATION PROTEIN E-RELATED"/>
    <property type="match status" value="1"/>
</dbReference>